<evidence type="ECO:0000256" key="7">
    <source>
        <dbReference type="ARBA" id="ARBA00023136"/>
    </source>
</evidence>
<feature type="transmembrane region" description="Helical" evidence="8">
    <location>
        <begin position="72"/>
        <end position="94"/>
    </location>
</feature>
<evidence type="ECO:0000313" key="9">
    <source>
        <dbReference type="EMBL" id="RNM31287.1"/>
    </source>
</evidence>
<evidence type="ECO:0000256" key="3">
    <source>
        <dbReference type="ARBA" id="ARBA00022448"/>
    </source>
</evidence>
<dbReference type="GO" id="GO:0005886">
    <property type="term" value="C:plasma membrane"/>
    <property type="evidence" value="ECO:0007669"/>
    <property type="project" value="UniProtKB-SubCell"/>
</dbReference>
<keyword evidence="4 8" id="KW-1003">Cell membrane</keyword>
<feature type="transmembrane region" description="Helical" evidence="8">
    <location>
        <begin position="14"/>
        <end position="33"/>
    </location>
</feature>
<dbReference type="PRINTS" id="PR00175">
    <property type="entry name" value="NAALASMPORT"/>
</dbReference>
<dbReference type="RefSeq" id="WP_128519448.1">
    <property type="nucleotide sequence ID" value="NZ_RJQC01000001.1"/>
</dbReference>
<evidence type="ECO:0000313" key="10">
    <source>
        <dbReference type="Proteomes" id="UP000276568"/>
    </source>
</evidence>
<reference evidence="9 10" key="1">
    <citation type="submission" date="2018-11" db="EMBL/GenBank/DDBJ databases">
        <title>Clostridium sp. nov., a member of the family Erysipelotrichaceae isolated from pig faeces.</title>
        <authorList>
            <person name="Chang Y.-H."/>
        </authorList>
    </citation>
    <scope>NUCLEOTIDE SEQUENCE [LARGE SCALE GENOMIC DNA]</scope>
    <source>
        <strain evidence="9 10">YH-panp20</strain>
    </source>
</reference>
<gene>
    <name evidence="9" type="ORF">EDX97_01650</name>
</gene>
<organism evidence="9 10">
    <name type="scientific">Absicoccus porci</name>
    <dbReference type="NCBI Taxonomy" id="2486576"/>
    <lineage>
        <taxon>Bacteria</taxon>
        <taxon>Bacillati</taxon>
        <taxon>Bacillota</taxon>
        <taxon>Erysipelotrichia</taxon>
        <taxon>Erysipelotrichales</taxon>
        <taxon>Erysipelotrichaceae</taxon>
        <taxon>Absicoccus</taxon>
    </lineage>
</organism>
<feature type="transmembrane region" description="Helical" evidence="8">
    <location>
        <begin position="182"/>
        <end position="203"/>
    </location>
</feature>
<dbReference type="NCBIfam" id="TIGR00835">
    <property type="entry name" value="agcS"/>
    <property type="match status" value="1"/>
</dbReference>
<name>A0A3N0I2Z3_9FIRM</name>
<dbReference type="EMBL" id="RJQC01000001">
    <property type="protein sequence ID" value="RNM31287.1"/>
    <property type="molecule type" value="Genomic_DNA"/>
</dbReference>
<comment type="subcellular location">
    <subcellularLocation>
        <location evidence="1 8">Cell membrane</location>
        <topology evidence="1 8">Multi-pass membrane protein</topology>
    </subcellularLocation>
</comment>
<evidence type="ECO:0000256" key="2">
    <source>
        <dbReference type="ARBA" id="ARBA00009261"/>
    </source>
</evidence>
<dbReference type="PANTHER" id="PTHR30330">
    <property type="entry name" value="AGSS FAMILY TRANSPORTER, SODIUM-ALANINE"/>
    <property type="match status" value="1"/>
</dbReference>
<comment type="similarity">
    <text evidence="2 8">Belongs to the alanine or glycine:cation symporter (AGCS) (TC 2.A.25) family.</text>
</comment>
<feature type="transmembrane region" description="Helical" evidence="8">
    <location>
        <begin position="310"/>
        <end position="333"/>
    </location>
</feature>
<evidence type="ECO:0000256" key="1">
    <source>
        <dbReference type="ARBA" id="ARBA00004651"/>
    </source>
</evidence>
<feature type="transmembrane region" description="Helical" evidence="8">
    <location>
        <begin position="353"/>
        <end position="377"/>
    </location>
</feature>
<dbReference type="PANTHER" id="PTHR30330:SF3">
    <property type="entry name" value="TRANSCRIPTIONAL REGULATOR, LRP FAMILY"/>
    <property type="match status" value="1"/>
</dbReference>
<comment type="caution">
    <text evidence="9">The sequence shown here is derived from an EMBL/GenBank/DDBJ whole genome shotgun (WGS) entry which is preliminary data.</text>
</comment>
<feature type="transmembrane region" description="Helical" evidence="8">
    <location>
        <begin position="215"/>
        <end position="236"/>
    </location>
</feature>
<evidence type="ECO:0000256" key="6">
    <source>
        <dbReference type="ARBA" id="ARBA00022989"/>
    </source>
</evidence>
<feature type="transmembrane region" description="Helical" evidence="8">
    <location>
        <begin position="389"/>
        <end position="409"/>
    </location>
</feature>
<proteinExistence type="inferred from homology"/>
<accession>A0A3N0I2Z3</accession>
<keyword evidence="5 8" id="KW-0812">Transmembrane</keyword>
<evidence type="ECO:0000256" key="4">
    <source>
        <dbReference type="ARBA" id="ARBA00022475"/>
    </source>
</evidence>
<dbReference type="Proteomes" id="UP000276568">
    <property type="component" value="Unassembled WGS sequence"/>
</dbReference>
<dbReference type="GO" id="GO:0005283">
    <property type="term" value="F:amino acid:sodium symporter activity"/>
    <property type="evidence" value="ECO:0007669"/>
    <property type="project" value="InterPro"/>
</dbReference>
<keyword evidence="3 8" id="KW-0813">Transport</keyword>
<dbReference type="PROSITE" id="PS00873">
    <property type="entry name" value="NA_ALANINE_SYMP"/>
    <property type="match status" value="1"/>
</dbReference>
<feature type="transmembrane region" description="Helical" evidence="8">
    <location>
        <begin position="150"/>
        <end position="170"/>
    </location>
</feature>
<feature type="transmembrane region" description="Helical" evidence="8">
    <location>
        <begin position="100"/>
        <end position="125"/>
    </location>
</feature>
<sequence length="459" mass="49654">MEIINEVNSFVNDIVWGPIMIALLLGTGIFLSVRLKFPQLSRIKDIRKVTLGRMKEDHRRQTEHGTIASAKAGLASIACVVGTGNITGVATAVATGGPGALFWMWLSAFFGMATKFAEIVLGLYYREKNERGEYIGGAMFYIYKGLKSKWMAYFFCIMAIFSYMVCGAIVDTNSIVLGIQAQWHVPPLASGIIMAFLTAIVILGGITRIGDVCEWLTPLMSLIYIFVGGIIVILHLPQLPHAFATIFTGAFTPQGAAGGFAGATVMQIMTVGLARGLNSNEAGMGSSPTLNCSADVDYIENQGFWGIVEVFLDTMIINTVTGLVIVLSGKWVTGISGTELAMHAFSTFMPGHIGNYFILISTFLFGYSCLITSSFLCEVSGEFIWGKKAVLPVRWIWIAFIVVGSIGGLEFVWDLADTANGLMAIPNLIALLLLSGTLVRIYKEKIPTGGKIKDEDANL</sequence>
<keyword evidence="8" id="KW-0769">Symport</keyword>
<keyword evidence="7 8" id="KW-0472">Membrane</keyword>
<keyword evidence="10" id="KW-1185">Reference proteome</keyword>
<feature type="transmembrane region" description="Helical" evidence="8">
    <location>
        <begin position="421"/>
        <end position="442"/>
    </location>
</feature>
<dbReference type="OrthoDB" id="9804874at2"/>
<evidence type="ECO:0000256" key="5">
    <source>
        <dbReference type="ARBA" id="ARBA00022692"/>
    </source>
</evidence>
<dbReference type="AlphaFoldDB" id="A0A3N0I2Z3"/>
<dbReference type="Pfam" id="PF01235">
    <property type="entry name" value="Na_Ala_symp"/>
    <property type="match status" value="1"/>
</dbReference>
<dbReference type="InterPro" id="IPR001463">
    <property type="entry name" value="Na/Ala_symport"/>
</dbReference>
<evidence type="ECO:0000256" key="8">
    <source>
        <dbReference type="RuleBase" id="RU363064"/>
    </source>
</evidence>
<protein>
    <submittedName>
        <fullName evidence="9">Sodium:alanine symporter family protein</fullName>
    </submittedName>
</protein>
<keyword evidence="6 8" id="KW-1133">Transmembrane helix</keyword>